<proteinExistence type="predicted"/>
<dbReference type="Proteomes" id="UP000479710">
    <property type="component" value="Unassembled WGS sequence"/>
</dbReference>
<dbReference type="OrthoDB" id="622947at2759"/>
<evidence type="ECO:0000259" key="1">
    <source>
        <dbReference type="Pfam" id="PF20241"/>
    </source>
</evidence>
<feature type="domain" description="DUF6598" evidence="1">
    <location>
        <begin position="34"/>
        <end position="214"/>
    </location>
</feature>
<dbReference type="Pfam" id="PF20241">
    <property type="entry name" value="DUF6598"/>
    <property type="match status" value="1"/>
</dbReference>
<sequence length="215" mass="23826">AAGALGRQSSQCMSHSQGYIAGSCPTNWNGILRLPTFSPRRAIDSSPDILLEFNLKMKRTGDGIDSYHELIQGVVEHPSLVGRRWSRVNELSILPCGYHSTPMMRLKLAMILKGVEATVELQPLRLPPEGIDLRCAGRAGWIADDIELFDGKYGGDDTALQFVVATELHGEMEIHLEGVLNGMSKRWCICFVPKFHALFSQEVDFQFAQLLLTVA</sequence>
<gene>
    <name evidence="2" type="ORF">E2562_022086</name>
</gene>
<feature type="non-terminal residue" evidence="2">
    <location>
        <position position="215"/>
    </location>
</feature>
<evidence type="ECO:0000313" key="2">
    <source>
        <dbReference type="EMBL" id="KAF0926258.1"/>
    </source>
</evidence>
<dbReference type="EMBL" id="SPHZ02000003">
    <property type="protein sequence ID" value="KAF0926258.1"/>
    <property type="molecule type" value="Genomic_DNA"/>
</dbReference>
<dbReference type="AlphaFoldDB" id="A0A6G1ENP0"/>
<dbReference type="InterPro" id="IPR046533">
    <property type="entry name" value="DUF6598"/>
</dbReference>
<name>A0A6G1ENP0_9ORYZ</name>
<accession>A0A6G1ENP0</accession>
<comment type="caution">
    <text evidence="2">The sequence shown here is derived from an EMBL/GenBank/DDBJ whole genome shotgun (WGS) entry which is preliminary data.</text>
</comment>
<protein>
    <recommendedName>
        <fullName evidence="1">DUF6598 domain-containing protein</fullName>
    </recommendedName>
</protein>
<reference evidence="2 3" key="1">
    <citation type="submission" date="2019-11" db="EMBL/GenBank/DDBJ databases">
        <title>Whole genome sequence of Oryza granulata.</title>
        <authorList>
            <person name="Li W."/>
        </authorList>
    </citation>
    <scope>NUCLEOTIDE SEQUENCE [LARGE SCALE GENOMIC DNA]</scope>
    <source>
        <strain evidence="3">cv. Menghai</strain>
        <tissue evidence="2">Leaf</tissue>
    </source>
</reference>
<dbReference type="PANTHER" id="PTHR33065:SF130">
    <property type="entry name" value="OS05G0554800 PROTEIN"/>
    <property type="match status" value="1"/>
</dbReference>
<keyword evidence="3" id="KW-1185">Reference proteome</keyword>
<feature type="non-terminal residue" evidence="2">
    <location>
        <position position="1"/>
    </location>
</feature>
<organism evidence="2 3">
    <name type="scientific">Oryza meyeriana var. granulata</name>
    <dbReference type="NCBI Taxonomy" id="110450"/>
    <lineage>
        <taxon>Eukaryota</taxon>
        <taxon>Viridiplantae</taxon>
        <taxon>Streptophyta</taxon>
        <taxon>Embryophyta</taxon>
        <taxon>Tracheophyta</taxon>
        <taxon>Spermatophyta</taxon>
        <taxon>Magnoliopsida</taxon>
        <taxon>Liliopsida</taxon>
        <taxon>Poales</taxon>
        <taxon>Poaceae</taxon>
        <taxon>BOP clade</taxon>
        <taxon>Oryzoideae</taxon>
        <taxon>Oryzeae</taxon>
        <taxon>Oryzinae</taxon>
        <taxon>Oryza</taxon>
        <taxon>Oryza meyeriana</taxon>
    </lineage>
</organism>
<evidence type="ECO:0000313" key="3">
    <source>
        <dbReference type="Proteomes" id="UP000479710"/>
    </source>
</evidence>
<dbReference type="PANTHER" id="PTHR33065">
    <property type="entry name" value="OS07G0486400 PROTEIN"/>
    <property type="match status" value="1"/>
</dbReference>